<comment type="caution">
    <text evidence="1">The sequence shown here is derived from an EMBL/GenBank/DDBJ whole genome shotgun (WGS) entry which is preliminary data.</text>
</comment>
<accession>A0A1Z5IYR1</accession>
<proteinExistence type="predicted"/>
<dbReference type="RefSeq" id="WP_180949802.1">
    <property type="nucleotide sequence ID" value="NZ_BCMI01000031.1"/>
</dbReference>
<protein>
    <submittedName>
        <fullName evidence="1">Uncharacterized protein</fullName>
    </submittedName>
</protein>
<name>A0A1Z5IYR1_9LACO</name>
<gene>
    <name evidence="1" type="ORF">IWT25_02318</name>
</gene>
<reference evidence="1 2" key="1">
    <citation type="submission" date="2015-11" db="EMBL/GenBank/DDBJ databases">
        <title>Draft genome sequences of new species of the genus Lactobacillus isolated from orchardgrass silage.</title>
        <authorList>
            <person name="Tohno M."/>
            <person name="Tanizawa Y."/>
            <person name="Arita M."/>
        </authorList>
    </citation>
    <scope>NUCLEOTIDE SEQUENCE [LARGE SCALE GENOMIC DNA]</scope>
    <source>
        <strain evidence="1 2">IWT25</strain>
    </source>
</reference>
<organism evidence="1 2">
    <name type="scientific">Secundilactobacillus pentosiphilus</name>
    <dbReference type="NCBI Taxonomy" id="1714682"/>
    <lineage>
        <taxon>Bacteria</taxon>
        <taxon>Bacillati</taxon>
        <taxon>Bacillota</taxon>
        <taxon>Bacilli</taxon>
        <taxon>Lactobacillales</taxon>
        <taxon>Lactobacillaceae</taxon>
        <taxon>Secundilactobacillus</taxon>
    </lineage>
</organism>
<dbReference type="Proteomes" id="UP000198414">
    <property type="component" value="Unassembled WGS sequence"/>
</dbReference>
<sequence>MYHVGDKVSWERDGIRHYGFIQALINRGAYVTAMVEHHELPLEQLRKVGSDFI</sequence>
<evidence type="ECO:0000313" key="1">
    <source>
        <dbReference type="EMBL" id="GAX06970.1"/>
    </source>
</evidence>
<evidence type="ECO:0000313" key="2">
    <source>
        <dbReference type="Proteomes" id="UP000198414"/>
    </source>
</evidence>
<dbReference type="EMBL" id="BCMI01000031">
    <property type="protein sequence ID" value="GAX06970.1"/>
    <property type="molecule type" value="Genomic_DNA"/>
</dbReference>
<dbReference type="AlphaFoldDB" id="A0A1Z5IYR1"/>